<dbReference type="RefSeq" id="XP_001019730.2">
    <property type="nucleotide sequence ID" value="XM_001019730.2"/>
</dbReference>
<name>I7M8Q8_TETTS</name>
<keyword evidence="3" id="KW-1185">Reference proteome</keyword>
<dbReference type="KEGG" id="tet:TTHERM_00136490"/>
<gene>
    <name evidence="2" type="ORF">TTHERM_00136490</name>
</gene>
<evidence type="ECO:0000256" key="1">
    <source>
        <dbReference type="SAM" id="Coils"/>
    </source>
</evidence>
<dbReference type="AlphaFoldDB" id="I7M8Q8"/>
<evidence type="ECO:0000313" key="2">
    <source>
        <dbReference type="EMBL" id="EAR99485.2"/>
    </source>
</evidence>
<protein>
    <submittedName>
        <fullName evidence="2">Uncharacterized protein</fullName>
    </submittedName>
</protein>
<sequence length="616" mass="73468">MSDCAYSDPKLKKVHYHLHYKKDSAQALASQNFQSQQHVHVSSINKPTTQQVQVGTSQRVFDTGFIQVDTSQIETIDINHKLLAERDQLRFRIINLEEQLVTSLETQKIEIIRQLEQKYNEQLKELEITHSKSIELERSQMSSLRQQVTELSAQNITYKENITSLQKTLEKYEQKFEKFSEKSKKEKDQIKKSFQEDIEKLQNEILSLKEKVRDSALNNDRPTKVYFEEQLANVKAQLQLKVLRIEKLESDNQGLEQQLHQQALELSSLQTQLKIKSQDYDRYTIQRKTSDIEKQMVELQRQYEKTIFNLEEKIDHQKQKIQKLKLQISKGPIKLDPVIVDRPVQVETVVETVKYIPVVKQNKIKSLYFIDKNKKQRKEQQKSMDLIIRTLYCLLKTIKEQKKNQNQLNTMKIKQSNNLFQSLSFKEKQKPFQKYIHYNLRHKLLRINKFYKQMKQLKNINRKTTTSNRVYKTTNQIQIIQLRNLMSQTNSDNIQLFVFVYKLNLCQNTQKQFLFILTISKQLTFFKQMQNNCSKKLLIAKIFQINLISYKQIYQSTKIHEKFIFFCKADSKMQIQNEQIFLKNNIIIIKKDCSNIFLLILKIFQINLSNQKRIYQ</sequence>
<proteinExistence type="predicted"/>
<organism evidence="2 3">
    <name type="scientific">Tetrahymena thermophila (strain SB210)</name>
    <dbReference type="NCBI Taxonomy" id="312017"/>
    <lineage>
        <taxon>Eukaryota</taxon>
        <taxon>Sar</taxon>
        <taxon>Alveolata</taxon>
        <taxon>Ciliophora</taxon>
        <taxon>Intramacronucleata</taxon>
        <taxon>Oligohymenophorea</taxon>
        <taxon>Hymenostomatida</taxon>
        <taxon>Tetrahymenina</taxon>
        <taxon>Tetrahymenidae</taxon>
        <taxon>Tetrahymena</taxon>
    </lineage>
</organism>
<accession>I7M8Q8</accession>
<dbReference type="EMBL" id="GG662639">
    <property type="protein sequence ID" value="EAR99485.2"/>
    <property type="molecule type" value="Genomic_DNA"/>
</dbReference>
<dbReference type="GeneID" id="7843781"/>
<reference evidence="3" key="1">
    <citation type="journal article" date="2006" name="PLoS Biol.">
        <title>Macronuclear genome sequence of the ciliate Tetrahymena thermophila, a model eukaryote.</title>
        <authorList>
            <person name="Eisen J.A."/>
            <person name="Coyne R.S."/>
            <person name="Wu M."/>
            <person name="Wu D."/>
            <person name="Thiagarajan M."/>
            <person name="Wortman J.R."/>
            <person name="Badger J.H."/>
            <person name="Ren Q."/>
            <person name="Amedeo P."/>
            <person name="Jones K.M."/>
            <person name="Tallon L.J."/>
            <person name="Delcher A.L."/>
            <person name="Salzberg S.L."/>
            <person name="Silva J.C."/>
            <person name="Haas B.J."/>
            <person name="Majoros W.H."/>
            <person name="Farzad M."/>
            <person name="Carlton J.M."/>
            <person name="Smith R.K. Jr."/>
            <person name="Garg J."/>
            <person name="Pearlman R.E."/>
            <person name="Karrer K.M."/>
            <person name="Sun L."/>
            <person name="Manning G."/>
            <person name="Elde N.C."/>
            <person name="Turkewitz A.P."/>
            <person name="Asai D.J."/>
            <person name="Wilkes D.E."/>
            <person name="Wang Y."/>
            <person name="Cai H."/>
            <person name="Collins K."/>
            <person name="Stewart B.A."/>
            <person name="Lee S.R."/>
            <person name="Wilamowska K."/>
            <person name="Weinberg Z."/>
            <person name="Ruzzo W.L."/>
            <person name="Wloga D."/>
            <person name="Gaertig J."/>
            <person name="Frankel J."/>
            <person name="Tsao C.-C."/>
            <person name="Gorovsky M.A."/>
            <person name="Keeling P.J."/>
            <person name="Waller R.F."/>
            <person name="Patron N.J."/>
            <person name="Cherry J.M."/>
            <person name="Stover N.A."/>
            <person name="Krieger C.J."/>
            <person name="del Toro C."/>
            <person name="Ryder H.F."/>
            <person name="Williamson S.C."/>
            <person name="Barbeau R.A."/>
            <person name="Hamilton E.P."/>
            <person name="Orias E."/>
        </authorList>
    </citation>
    <scope>NUCLEOTIDE SEQUENCE [LARGE SCALE GENOMIC DNA]</scope>
    <source>
        <strain evidence="3">SB210</strain>
    </source>
</reference>
<keyword evidence="1" id="KW-0175">Coiled coil</keyword>
<feature type="coiled-coil region" evidence="1">
    <location>
        <begin position="79"/>
        <end position="272"/>
    </location>
</feature>
<evidence type="ECO:0000313" key="3">
    <source>
        <dbReference type="Proteomes" id="UP000009168"/>
    </source>
</evidence>
<dbReference type="InParanoid" id="I7M8Q8"/>
<dbReference type="Proteomes" id="UP000009168">
    <property type="component" value="Unassembled WGS sequence"/>
</dbReference>
<feature type="coiled-coil region" evidence="1">
    <location>
        <begin position="300"/>
        <end position="327"/>
    </location>
</feature>